<keyword evidence="2" id="KW-1185">Reference proteome</keyword>
<dbReference type="OMA" id="APLNTFH"/>
<reference evidence="1" key="2">
    <citation type="submission" date="2021-03" db="UniProtKB">
        <authorList>
            <consortium name="EnsemblPlants"/>
        </authorList>
    </citation>
    <scope>IDENTIFICATION</scope>
</reference>
<dbReference type="Gramene" id="evm.model.03.1479">
    <property type="protein sequence ID" value="cds.evm.model.03.1479"/>
    <property type="gene ID" value="evm.TU.03.1479"/>
</dbReference>
<proteinExistence type="predicted"/>
<dbReference type="PANTHER" id="PTHR47481:SF28">
    <property type="entry name" value="RETROTRANSPOSON COPIA-LIKE N-TERMINAL DOMAIN-CONTAINING PROTEIN"/>
    <property type="match status" value="1"/>
</dbReference>
<evidence type="ECO:0008006" key="3">
    <source>
        <dbReference type="Google" id="ProtNLM"/>
    </source>
</evidence>
<organism evidence="1 2">
    <name type="scientific">Cannabis sativa</name>
    <name type="common">Hemp</name>
    <name type="synonym">Marijuana</name>
    <dbReference type="NCBI Taxonomy" id="3483"/>
    <lineage>
        <taxon>Eukaryota</taxon>
        <taxon>Viridiplantae</taxon>
        <taxon>Streptophyta</taxon>
        <taxon>Embryophyta</taxon>
        <taxon>Tracheophyta</taxon>
        <taxon>Spermatophyta</taxon>
        <taxon>Magnoliopsida</taxon>
        <taxon>eudicotyledons</taxon>
        <taxon>Gunneridae</taxon>
        <taxon>Pentapetalae</taxon>
        <taxon>rosids</taxon>
        <taxon>fabids</taxon>
        <taxon>Rosales</taxon>
        <taxon>Cannabaceae</taxon>
        <taxon>Cannabis</taxon>
    </lineage>
</organism>
<evidence type="ECO:0000313" key="1">
    <source>
        <dbReference type="EnsemblPlants" id="cds.evm.model.03.1479"/>
    </source>
</evidence>
<dbReference type="Pfam" id="PF14223">
    <property type="entry name" value="Retrotran_gag_2"/>
    <property type="match status" value="1"/>
</dbReference>
<dbReference type="PANTHER" id="PTHR47481">
    <property type="match status" value="1"/>
</dbReference>
<evidence type="ECO:0000313" key="2">
    <source>
        <dbReference type="Proteomes" id="UP000596661"/>
    </source>
</evidence>
<sequence>MESSTSDPRPTMAPFAPFLVHSLNPFSNSLTSSLTIKLDRINYLSWKSQVVTTVIGHDLDQILFSDVIPTPTLINGAPNPEYLHWKRKDQLLLSWIRSSMSELILASVATFTTSSSVWRALEQRFSSQTKARLLQLKGNFSRLQKGNLPIAEYVEKAQATTDALAITLTALNTQD</sequence>
<protein>
    <recommendedName>
        <fullName evidence="3">Retrotransposon Copia-like N-terminal domain-containing protein</fullName>
    </recommendedName>
</protein>
<dbReference type="Proteomes" id="UP000596661">
    <property type="component" value="Chromosome 3"/>
</dbReference>
<dbReference type="EnsemblPlants" id="evm.model.03.1479">
    <property type="protein sequence ID" value="cds.evm.model.03.1479"/>
    <property type="gene ID" value="evm.TU.03.1479"/>
</dbReference>
<dbReference type="AlphaFoldDB" id="A0A803P5F5"/>
<reference evidence="1" key="1">
    <citation type="submission" date="2018-11" db="EMBL/GenBank/DDBJ databases">
        <authorList>
            <person name="Grassa J C."/>
        </authorList>
    </citation>
    <scope>NUCLEOTIDE SEQUENCE [LARGE SCALE GENOMIC DNA]</scope>
</reference>
<accession>A0A803P5F5</accession>
<dbReference type="EMBL" id="UZAU01000312">
    <property type="status" value="NOT_ANNOTATED_CDS"/>
    <property type="molecule type" value="Genomic_DNA"/>
</dbReference>
<name>A0A803P5F5_CANSA</name>